<accession>A0A6J4LB53</accession>
<sequence length="71" mass="8488">RQAVRERSLGLRLRCRRQEPLPLRQRRAWVGRPRQPHVRRTGSVARTGQVGLRVPHDRRQGRRLRRTVLPL</sequence>
<organism evidence="1">
    <name type="scientific">uncultured Nocardioidaceae bacterium</name>
    <dbReference type="NCBI Taxonomy" id="253824"/>
    <lineage>
        <taxon>Bacteria</taxon>
        <taxon>Bacillati</taxon>
        <taxon>Actinomycetota</taxon>
        <taxon>Actinomycetes</taxon>
        <taxon>Propionibacteriales</taxon>
        <taxon>Nocardioidaceae</taxon>
        <taxon>environmental samples</taxon>
    </lineage>
</organism>
<feature type="non-terminal residue" evidence="1">
    <location>
        <position position="1"/>
    </location>
</feature>
<protein>
    <submittedName>
        <fullName evidence="1">Uncharacterized protein</fullName>
    </submittedName>
</protein>
<evidence type="ECO:0000313" key="1">
    <source>
        <dbReference type="EMBL" id="CAA9327456.1"/>
    </source>
</evidence>
<feature type="non-terminal residue" evidence="1">
    <location>
        <position position="71"/>
    </location>
</feature>
<name>A0A6J4LB53_9ACTN</name>
<dbReference type="AlphaFoldDB" id="A0A6J4LB53"/>
<proteinExistence type="predicted"/>
<dbReference type="EMBL" id="CADCUJ010000003">
    <property type="protein sequence ID" value="CAA9327456.1"/>
    <property type="molecule type" value="Genomic_DNA"/>
</dbReference>
<reference evidence="1" key="1">
    <citation type="submission" date="2020-02" db="EMBL/GenBank/DDBJ databases">
        <authorList>
            <person name="Meier V. D."/>
        </authorList>
    </citation>
    <scope>NUCLEOTIDE SEQUENCE</scope>
    <source>
        <strain evidence="1">AVDCRST_MAG72</strain>
    </source>
</reference>
<gene>
    <name evidence="1" type="ORF">AVDCRST_MAG72-83</name>
</gene>